<feature type="compositionally biased region" description="Low complexity" evidence="1">
    <location>
        <begin position="287"/>
        <end position="324"/>
    </location>
</feature>
<evidence type="ECO:0000313" key="2">
    <source>
        <dbReference type="EMBL" id="KAA8915421.1"/>
    </source>
</evidence>
<comment type="caution">
    <text evidence="2">The sequence shown here is derived from an EMBL/GenBank/DDBJ whole genome shotgun (WGS) entry which is preliminary data.</text>
</comment>
<keyword evidence="3" id="KW-1185">Reference proteome</keyword>
<accession>A0A642V6T0</accession>
<dbReference type="OrthoDB" id="4096247at2759"/>
<feature type="region of interest" description="Disordered" evidence="1">
    <location>
        <begin position="356"/>
        <end position="408"/>
    </location>
</feature>
<feature type="region of interest" description="Disordered" evidence="1">
    <location>
        <begin position="247"/>
        <end position="336"/>
    </location>
</feature>
<dbReference type="EMBL" id="SWFS01000164">
    <property type="protein sequence ID" value="KAA8915421.1"/>
    <property type="molecule type" value="Genomic_DNA"/>
</dbReference>
<name>A0A642V6T0_9ASCO</name>
<reference evidence="2" key="1">
    <citation type="journal article" date="2019" name="G3 (Bethesda)">
        <title>Genome Assemblies of Two Rare Opportunistic Yeast Pathogens: Diutina rugosa (syn. Candida rugosa) and Trichomonascus ciferrii (syn. Candida ciferrii).</title>
        <authorList>
            <person name="Mixao V."/>
            <person name="Saus E."/>
            <person name="Hansen A.P."/>
            <person name="Lass-Florl C."/>
            <person name="Gabaldon T."/>
        </authorList>
    </citation>
    <scope>NUCLEOTIDE SEQUENCE</scope>
    <source>
        <strain evidence="2">CBS 4856</strain>
    </source>
</reference>
<protein>
    <submittedName>
        <fullName evidence="2">Uncharacterized protein</fullName>
    </submittedName>
</protein>
<dbReference type="AlphaFoldDB" id="A0A642V6T0"/>
<gene>
    <name evidence="2" type="ORF">TRICI_002411</name>
</gene>
<organism evidence="2 3">
    <name type="scientific">Trichomonascus ciferrii</name>
    <dbReference type="NCBI Taxonomy" id="44093"/>
    <lineage>
        <taxon>Eukaryota</taxon>
        <taxon>Fungi</taxon>
        <taxon>Dikarya</taxon>
        <taxon>Ascomycota</taxon>
        <taxon>Saccharomycotina</taxon>
        <taxon>Dipodascomycetes</taxon>
        <taxon>Dipodascales</taxon>
        <taxon>Trichomonascaceae</taxon>
        <taxon>Trichomonascus</taxon>
        <taxon>Trichomonascus ciferrii complex</taxon>
    </lineage>
</organism>
<feature type="compositionally biased region" description="Polar residues" evidence="1">
    <location>
        <begin position="277"/>
        <end position="286"/>
    </location>
</feature>
<feature type="region of interest" description="Disordered" evidence="1">
    <location>
        <begin position="1"/>
        <end position="34"/>
    </location>
</feature>
<dbReference type="Proteomes" id="UP000761534">
    <property type="component" value="Unassembled WGS sequence"/>
</dbReference>
<dbReference type="VEuPathDB" id="FungiDB:TRICI_002411"/>
<proteinExistence type="predicted"/>
<feature type="compositionally biased region" description="Basic and acidic residues" evidence="1">
    <location>
        <begin position="247"/>
        <end position="256"/>
    </location>
</feature>
<feature type="compositionally biased region" description="Low complexity" evidence="1">
    <location>
        <begin position="258"/>
        <end position="272"/>
    </location>
</feature>
<evidence type="ECO:0000256" key="1">
    <source>
        <dbReference type="SAM" id="MobiDB-lite"/>
    </source>
</evidence>
<feature type="compositionally biased region" description="Low complexity" evidence="1">
    <location>
        <begin position="21"/>
        <end position="34"/>
    </location>
</feature>
<evidence type="ECO:0000313" key="3">
    <source>
        <dbReference type="Proteomes" id="UP000761534"/>
    </source>
</evidence>
<feature type="compositionally biased region" description="Polar residues" evidence="1">
    <location>
        <begin position="356"/>
        <end position="392"/>
    </location>
</feature>
<sequence length="438" mass="48449">MNEVQPRHQSMSAAPPPPSMGPQQQQQHQPVSSGGSAAIMARLDAYLPALNTGMMDVRVQDAILKYPIVRSLIIPECDLEARRRCISLITKVLNAATPVLPLILQEQTHLNNNANSNRPPIPVLSLDAQTKVMTIISTMAERDRLIRFWMNHHVNNKGAKPQNDEELPPTIALYTKIKQSKEILSDLADRIQGAICIVFWECWDEIYPTLADIVGGDEMARADTGRIFRPSGEAALYINRLKVEKKHRMERERRESLAATSASSASPPISAPMFEGNTGSSFWDSLNNNNTNNSNPANSASTGDSPASLMTDTSNSSSSWTFHSMAPPAHHGSQGSELELIDSGELDYLMEEVYKNPQQSNGSNNDTGGPMDSFTNFDSPSSQFHLQSQLDMTSPKAGTPKNTHPAPHQHLDLRKRIKMMEDGQLQEEHHDPMASIIW</sequence>